<dbReference type="NCBIfam" id="TIGR02967">
    <property type="entry name" value="guan_deamin"/>
    <property type="match status" value="1"/>
</dbReference>
<dbReference type="GO" id="GO:0008892">
    <property type="term" value="F:guanine deaminase activity"/>
    <property type="evidence" value="ECO:0007669"/>
    <property type="project" value="UniProtKB-EC"/>
</dbReference>
<dbReference type="InterPro" id="IPR051607">
    <property type="entry name" value="Metallo-dep_hydrolases"/>
</dbReference>
<dbReference type="PANTHER" id="PTHR11271">
    <property type="entry name" value="GUANINE DEAMINASE"/>
    <property type="match status" value="1"/>
</dbReference>
<comment type="function">
    <text evidence="8">Catalyzes the hydrolytic deamination of guanine, producing xanthine and ammonia.</text>
</comment>
<dbReference type="InterPro" id="IPR014311">
    <property type="entry name" value="Guanine_deaminase"/>
</dbReference>
<gene>
    <name evidence="10" type="ORF">J2782_004004</name>
</gene>
<keyword evidence="5 8" id="KW-0378">Hydrolase</keyword>
<evidence type="ECO:0000256" key="3">
    <source>
        <dbReference type="ARBA" id="ARBA00012781"/>
    </source>
</evidence>
<evidence type="ECO:0000256" key="6">
    <source>
        <dbReference type="ARBA" id="ARBA00022833"/>
    </source>
</evidence>
<evidence type="ECO:0000256" key="7">
    <source>
        <dbReference type="NCBIfam" id="TIGR02967"/>
    </source>
</evidence>
<dbReference type="InterPro" id="IPR032466">
    <property type="entry name" value="Metal_Hydrolase"/>
</dbReference>
<evidence type="ECO:0000259" key="9">
    <source>
        <dbReference type="Pfam" id="PF01979"/>
    </source>
</evidence>
<comment type="catalytic activity">
    <reaction evidence="8">
        <text>guanine + H2O + H(+) = xanthine + NH4(+)</text>
        <dbReference type="Rhea" id="RHEA:14665"/>
        <dbReference type="ChEBI" id="CHEBI:15377"/>
        <dbReference type="ChEBI" id="CHEBI:15378"/>
        <dbReference type="ChEBI" id="CHEBI:16235"/>
        <dbReference type="ChEBI" id="CHEBI:17712"/>
        <dbReference type="ChEBI" id="CHEBI:28938"/>
        <dbReference type="EC" id="3.5.4.3"/>
    </reaction>
</comment>
<comment type="caution">
    <text evidence="10">The sequence shown here is derived from an EMBL/GenBank/DDBJ whole genome shotgun (WGS) entry which is preliminary data.</text>
</comment>
<feature type="domain" description="Amidohydrolase-related" evidence="9">
    <location>
        <begin position="67"/>
        <end position="449"/>
    </location>
</feature>
<organism evidence="10 11">
    <name type="scientific">Brucella pseudogrignonensis</name>
    <dbReference type="NCBI Taxonomy" id="419475"/>
    <lineage>
        <taxon>Bacteria</taxon>
        <taxon>Pseudomonadati</taxon>
        <taxon>Pseudomonadota</taxon>
        <taxon>Alphaproteobacteria</taxon>
        <taxon>Hyphomicrobiales</taxon>
        <taxon>Brucellaceae</taxon>
        <taxon>Brucella/Ochrobactrum group</taxon>
        <taxon>Brucella</taxon>
    </lineage>
</organism>
<evidence type="ECO:0000256" key="4">
    <source>
        <dbReference type="ARBA" id="ARBA00022723"/>
    </source>
</evidence>
<dbReference type="InterPro" id="IPR011059">
    <property type="entry name" value="Metal-dep_hydrolase_composite"/>
</dbReference>
<dbReference type="RefSeq" id="WP_310015608.1">
    <property type="nucleotide sequence ID" value="NZ_JAVDQT010000009.1"/>
</dbReference>
<sequence>MRNTVICGAAFHTPERGRIEAMDCVAIAVDSKGVITHVEAEGTPDFDELVLNAKVSNRLIELSRESILMPGLVDLHIHAPQWPQLGKALDEPLEVWLQKYTFPLEARYEDVDFARIVYRDLVRSLLAHGTTTAVYFATTHVEASVELAQICLDEGQRAFVGKVAMDDAGQCPEYYRDQSAHTAIEDTRSFINRVHALAGREEALVRPIITPRFIPSCTDELLQGLGELAAETGCLVQTHCSESDWERDFVLERHGRTDSEVLRDFGLLREHTVLAHSNFVNEQDLELIREKGAAVAHCPLSNFYFANAVFPLRLALDMDVRTGLGSDISGGHSPSVLDACRHGLIASRVHGSGVDATTPAANRGVSSAPVTVAEMLWLATAGGGEAIGLSVGKFAPGFRFDAVLIETNRPNSPIKIWPGIDTLEETAAKIILNASRDDIVRVWVEGREVLRA</sequence>
<evidence type="ECO:0000256" key="8">
    <source>
        <dbReference type="RuleBase" id="RU366009"/>
    </source>
</evidence>
<keyword evidence="6 8" id="KW-0862">Zinc</keyword>
<evidence type="ECO:0000313" key="10">
    <source>
        <dbReference type="EMBL" id="MDR6434253.1"/>
    </source>
</evidence>
<evidence type="ECO:0000313" key="11">
    <source>
        <dbReference type="Proteomes" id="UP001184614"/>
    </source>
</evidence>
<reference evidence="10 11" key="1">
    <citation type="submission" date="2023-07" db="EMBL/GenBank/DDBJ databases">
        <title>Sorghum-associated microbial communities from plants grown in Nebraska, USA.</title>
        <authorList>
            <person name="Schachtman D."/>
        </authorList>
    </citation>
    <scope>NUCLEOTIDE SEQUENCE [LARGE SCALE GENOMIC DNA]</scope>
    <source>
        <strain evidence="10 11">DS1730</strain>
    </source>
</reference>
<dbReference type="Proteomes" id="UP001184614">
    <property type="component" value="Unassembled WGS sequence"/>
</dbReference>
<keyword evidence="4 8" id="KW-0479">Metal-binding</keyword>
<comment type="similarity">
    <text evidence="2 8">Belongs to the metallo-dependent hydrolases superfamily. ATZ/TRZ family.</text>
</comment>
<dbReference type="Gene3D" id="3.20.20.140">
    <property type="entry name" value="Metal-dependent hydrolases"/>
    <property type="match status" value="1"/>
</dbReference>
<dbReference type="Gene3D" id="2.30.40.10">
    <property type="entry name" value="Urease, subunit C, domain 1"/>
    <property type="match status" value="1"/>
</dbReference>
<comment type="cofactor">
    <cofactor evidence="8">
        <name>Zn(2+)</name>
        <dbReference type="ChEBI" id="CHEBI:29105"/>
    </cofactor>
    <text evidence="8">Binds 1 zinc ion per subunit.</text>
</comment>
<evidence type="ECO:0000256" key="2">
    <source>
        <dbReference type="ARBA" id="ARBA00006745"/>
    </source>
</evidence>
<name>A0ABU1MEB2_9HYPH</name>
<dbReference type="SUPFAM" id="SSF51556">
    <property type="entry name" value="Metallo-dependent hydrolases"/>
    <property type="match status" value="1"/>
</dbReference>
<evidence type="ECO:0000256" key="1">
    <source>
        <dbReference type="ARBA" id="ARBA00004984"/>
    </source>
</evidence>
<dbReference type="SUPFAM" id="SSF51338">
    <property type="entry name" value="Composite domain of metallo-dependent hydrolases"/>
    <property type="match status" value="1"/>
</dbReference>
<dbReference type="Pfam" id="PF01979">
    <property type="entry name" value="Amidohydro_1"/>
    <property type="match status" value="1"/>
</dbReference>
<evidence type="ECO:0000256" key="5">
    <source>
        <dbReference type="ARBA" id="ARBA00022801"/>
    </source>
</evidence>
<dbReference type="EC" id="3.5.4.3" evidence="3 7"/>
<proteinExistence type="inferred from homology"/>
<protein>
    <recommendedName>
        <fullName evidence="3 7">Guanine deaminase</fullName>
        <shortName evidence="8">Guanase</shortName>
        <ecNumber evidence="3 7">3.5.4.3</ecNumber>
    </recommendedName>
    <alternativeName>
        <fullName evidence="8">Guanine aminohydrolase</fullName>
    </alternativeName>
</protein>
<dbReference type="PANTHER" id="PTHR11271:SF6">
    <property type="entry name" value="GUANINE DEAMINASE"/>
    <property type="match status" value="1"/>
</dbReference>
<dbReference type="InterPro" id="IPR006680">
    <property type="entry name" value="Amidohydro-rel"/>
</dbReference>
<dbReference type="EMBL" id="JAVDQT010000009">
    <property type="protein sequence ID" value="MDR6434253.1"/>
    <property type="molecule type" value="Genomic_DNA"/>
</dbReference>
<accession>A0ABU1MEB2</accession>
<comment type="pathway">
    <text evidence="1 8">Purine metabolism; guanine degradation; xanthine from guanine: step 1/1.</text>
</comment>
<keyword evidence="11" id="KW-1185">Reference proteome</keyword>